<keyword evidence="1" id="KW-0812">Transmembrane</keyword>
<organism evidence="2 3">
    <name type="scientific">Nocardiopsis metallicus</name>
    <dbReference type="NCBI Taxonomy" id="179819"/>
    <lineage>
        <taxon>Bacteria</taxon>
        <taxon>Bacillati</taxon>
        <taxon>Actinomycetota</taxon>
        <taxon>Actinomycetes</taxon>
        <taxon>Streptosporangiales</taxon>
        <taxon>Nocardiopsidaceae</taxon>
        <taxon>Nocardiopsis</taxon>
    </lineage>
</organism>
<evidence type="ECO:0000256" key="1">
    <source>
        <dbReference type="SAM" id="Phobius"/>
    </source>
</evidence>
<evidence type="ECO:0000313" key="3">
    <source>
        <dbReference type="Proteomes" id="UP000579647"/>
    </source>
</evidence>
<dbReference type="Proteomes" id="UP000579647">
    <property type="component" value="Unassembled WGS sequence"/>
</dbReference>
<dbReference type="RefSeq" id="WP_184364627.1">
    <property type="nucleotide sequence ID" value="NZ_BAAAKM010000002.1"/>
</dbReference>
<comment type="caution">
    <text evidence="2">The sequence shown here is derived from an EMBL/GenBank/DDBJ whole genome shotgun (WGS) entry which is preliminary data.</text>
</comment>
<name>A0A840W2A7_9ACTN</name>
<accession>A0A840W2A7</accession>
<sequence length="112" mass="12242">MSNNPQNTPARQTKKTLLFVILAGVLAMFVGIFIQNREDDTPKVGFAANQERYSGHDWDAYEAGYTMARPNFGNAEVPASVARTDDSGTLAGALRADTANAVWWCDNNANCR</sequence>
<evidence type="ECO:0000313" key="2">
    <source>
        <dbReference type="EMBL" id="MBB5491020.1"/>
    </source>
</evidence>
<feature type="transmembrane region" description="Helical" evidence="1">
    <location>
        <begin position="16"/>
        <end position="34"/>
    </location>
</feature>
<protein>
    <submittedName>
        <fullName evidence="2">Uncharacterized protein</fullName>
    </submittedName>
</protein>
<keyword evidence="1" id="KW-0472">Membrane</keyword>
<gene>
    <name evidence="2" type="ORF">HNR07_002157</name>
</gene>
<keyword evidence="1" id="KW-1133">Transmembrane helix</keyword>
<proteinExistence type="predicted"/>
<dbReference type="EMBL" id="JACHDO010000001">
    <property type="protein sequence ID" value="MBB5491020.1"/>
    <property type="molecule type" value="Genomic_DNA"/>
</dbReference>
<dbReference type="AlphaFoldDB" id="A0A840W2A7"/>
<keyword evidence="3" id="KW-1185">Reference proteome</keyword>
<reference evidence="2 3" key="1">
    <citation type="submission" date="2020-08" db="EMBL/GenBank/DDBJ databases">
        <title>Sequencing the genomes of 1000 actinobacteria strains.</title>
        <authorList>
            <person name="Klenk H.-P."/>
        </authorList>
    </citation>
    <scope>NUCLEOTIDE SEQUENCE [LARGE SCALE GENOMIC DNA]</scope>
    <source>
        <strain evidence="2 3">DSM 44598</strain>
    </source>
</reference>